<reference evidence="2 3" key="1">
    <citation type="submission" date="2022-08" db="EMBL/GenBank/DDBJ databases">
        <title>Genome Sequence of the sulphate-reducing bacterium, Pseudodesulfovibrio sp. SYK.</title>
        <authorList>
            <person name="Kondo R."/>
            <person name="Kataoka T."/>
        </authorList>
    </citation>
    <scope>NUCLEOTIDE SEQUENCE [LARGE SCALE GENOMIC DNA]</scope>
    <source>
        <strain evidence="2 3">SYK</strain>
    </source>
</reference>
<keyword evidence="3" id="KW-1185">Reference proteome</keyword>
<evidence type="ECO:0000256" key="1">
    <source>
        <dbReference type="SAM" id="MobiDB-lite"/>
    </source>
</evidence>
<dbReference type="Proteomes" id="UP001317742">
    <property type="component" value="Chromosome"/>
</dbReference>
<name>A0ABM8AYF7_9BACT</name>
<feature type="compositionally biased region" description="Polar residues" evidence="1">
    <location>
        <begin position="265"/>
        <end position="275"/>
    </location>
</feature>
<gene>
    <name evidence="2" type="ORF">SYK_07020</name>
</gene>
<sequence>MHGNNQEICLSNGAPATQQGNHVSTLEDFALAPERIVARKRMLHQVMASVMQEGEHYGVIPGCGKKPSLLKPGAEAISSTFQLCPKYDINKVEMGDGHREYEIICNLYTPGGGFVGSGVGSCSTMEGKYRFRTGDGEVTEVPVPKEYWDKRDLKILKQTANAAGHEGDKFNVKKNESGKWMISTHGERVEHDNPADYYNTVLKMGKKRAFVDAVLTATGASDIFTQDIEEMPEVIPGARQAQTRPQTQQGQQQGNAMDQMGDMPNWSQSQGQNQGPAPLTDGQKRKIFGVCKGKNIDLDALCLSLTDNNSFGRKIMRITDLSTQEASTIIDWLDGGSLDFLSQQAA</sequence>
<feature type="compositionally biased region" description="Low complexity" evidence="1">
    <location>
        <begin position="238"/>
        <end position="253"/>
    </location>
</feature>
<organism evidence="2 3">
    <name type="scientific">Pseudodesulfovibrio nedwellii</name>
    <dbReference type="NCBI Taxonomy" id="2973072"/>
    <lineage>
        <taxon>Bacteria</taxon>
        <taxon>Pseudomonadati</taxon>
        <taxon>Thermodesulfobacteriota</taxon>
        <taxon>Desulfovibrionia</taxon>
        <taxon>Desulfovibrionales</taxon>
        <taxon>Desulfovibrionaceae</taxon>
    </lineage>
</organism>
<protein>
    <submittedName>
        <fullName evidence="2">Uncharacterized protein</fullName>
    </submittedName>
</protein>
<evidence type="ECO:0000313" key="2">
    <source>
        <dbReference type="EMBL" id="BDQ36342.1"/>
    </source>
</evidence>
<accession>A0ABM8AYF7</accession>
<feature type="region of interest" description="Disordered" evidence="1">
    <location>
        <begin position="238"/>
        <end position="281"/>
    </location>
</feature>
<dbReference type="EMBL" id="AP026709">
    <property type="protein sequence ID" value="BDQ36342.1"/>
    <property type="molecule type" value="Genomic_DNA"/>
</dbReference>
<proteinExistence type="predicted"/>
<dbReference type="RefSeq" id="WP_281762247.1">
    <property type="nucleotide sequence ID" value="NZ_AP026709.1"/>
</dbReference>
<evidence type="ECO:0000313" key="3">
    <source>
        <dbReference type="Proteomes" id="UP001317742"/>
    </source>
</evidence>